<protein>
    <submittedName>
        <fullName evidence="1">Uncharacterized protein</fullName>
    </submittedName>
</protein>
<reference evidence="1 2" key="1">
    <citation type="journal article" date="2021" name="Front. Genet.">
        <title>Chromosome-Level Genome Assembly Reveals Significant Gene Expansion in the Toll and IMD Signaling Pathways of Dendrolimus kikuchii.</title>
        <authorList>
            <person name="Zhou J."/>
            <person name="Wu P."/>
            <person name="Xiong Z."/>
            <person name="Liu N."/>
            <person name="Zhao N."/>
            <person name="Ji M."/>
            <person name="Qiu Y."/>
            <person name="Yang B."/>
        </authorList>
    </citation>
    <scope>NUCLEOTIDE SEQUENCE [LARGE SCALE GENOMIC DNA]</scope>
    <source>
        <strain evidence="1">Ann1</strain>
    </source>
</reference>
<name>A0ACC1D2J9_9NEOP</name>
<organism evidence="1 2">
    <name type="scientific">Dendrolimus kikuchii</name>
    <dbReference type="NCBI Taxonomy" id="765133"/>
    <lineage>
        <taxon>Eukaryota</taxon>
        <taxon>Metazoa</taxon>
        <taxon>Ecdysozoa</taxon>
        <taxon>Arthropoda</taxon>
        <taxon>Hexapoda</taxon>
        <taxon>Insecta</taxon>
        <taxon>Pterygota</taxon>
        <taxon>Neoptera</taxon>
        <taxon>Endopterygota</taxon>
        <taxon>Lepidoptera</taxon>
        <taxon>Glossata</taxon>
        <taxon>Ditrysia</taxon>
        <taxon>Bombycoidea</taxon>
        <taxon>Lasiocampidae</taxon>
        <taxon>Dendrolimus</taxon>
    </lineage>
</organism>
<comment type="caution">
    <text evidence="1">The sequence shown here is derived from an EMBL/GenBank/DDBJ whole genome shotgun (WGS) entry which is preliminary data.</text>
</comment>
<sequence length="141" mass="15763">MSNIRPIPASRHSQPSYFVFKELSLATHVFLREDAIKHPLQSPYRGPYLVLNRTNDGKVITLDIKGRPVTVSIDRVKPAFTDHPSFNIPPYNLPPPVAQPSLLPTPVCTSPGPVVTRTGRTEPSTTTTSYRRPLRFQSPYS</sequence>
<keyword evidence="2" id="KW-1185">Reference proteome</keyword>
<evidence type="ECO:0000313" key="1">
    <source>
        <dbReference type="EMBL" id="KAJ0177954.1"/>
    </source>
</evidence>
<gene>
    <name evidence="1" type="ORF">K1T71_006827</name>
</gene>
<proteinExistence type="predicted"/>
<dbReference type="Proteomes" id="UP000824533">
    <property type="component" value="Linkage Group LG11"/>
</dbReference>
<evidence type="ECO:0000313" key="2">
    <source>
        <dbReference type="Proteomes" id="UP000824533"/>
    </source>
</evidence>
<dbReference type="EMBL" id="CM034397">
    <property type="protein sequence ID" value="KAJ0177954.1"/>
    <property type="molecule type" value="Genomic_DNA"/>
</dbReference>
<accession>A0ACC1D2J9</accession>